<dbReference type="PROSITE" id="PS50263">
    <property type="entry name" value="CN_HYDROLASE"/>
    <property type="match status" value="1"/>
</dbReference>
<protein>
    <submittedName>
        <fullName evidence="2">Carbon-nitrogen hydrolase</fullName>
    </submittedName>
</protein>
<evidence type="ECO:0000313" key="3">
    <source>
        <dbReference type="Proteomes" id="UP000186228"/>
    </source>
</evidence>
<dbReference type="STRING" id="52131.GA0061100_11382"/>
<dbReference type="EMBL" id="FMAC01000013">
    <property type="protein sequence ID" value="SCB36448.1"/>
    <property type="molecule type" value="Genomic_DNA"/>
</dbReference>
<dbReference type="Pfam" id="PF00795">
    <property type="entry name" value="CN_hydrolase"/>
    <property type="match status" value="1"/>
</dbReference>
<evidence type="ECO:0000313" key="2">
    <source>
        <dbReference type="EMBL" id="SCB36448.1"/>
    </source>
</evidence>
<dbReference type="Gene3D" id="3.60.110.10">
    <property type="entry name" value="Carbon-nitrogen hydrolase"/>
    <property type="match status" value="1"/>
</dbReference>
<evidence type="ECO:0000259" key="1">
    <source>
        <dbReference type="PROSITE" id="PS50263"/>
    </source>
</evidence>
<dbReference type="InterPro" id="IPR003010">
    <property type="entry name" value="C-N_Hydrolase"/>
</dbReference>
<dbReference type="Proteomes" id="UP000186228">
    <property type="component" value="Unassembled WGS sequence"/>
</dbReference>
<dbReference type="SUPFAM" id="SSF56317">
    <property type="entry name" value="Carbon-nitrogen hydrolase"/>
    <property type="match status" value="1"/>
</dbReference>
<accession>A0A1C3W9F4</accession>
<dbReference type="InterPro" id="IPR036526">
    <property type="entry name" value="C-N_Hydrolase_sf"/>
</dbReference>
<organism evidence="2 3">
    <name type="scientific">Rhizobium hainanense</name>
    <dbReference type="NCBI Taxonomy" id="52131"/>
    <lineage>
        <taxon>Bacteria</taxon>
        <taxon>Pseudomonadati</taxon>
        <taxon>Pseudomonadota</taxon>
        <taxon>Alphaproteobacteria</taxon>
        <taxon>Hyphomicrobiales</taxon>
        <taxon>Rhizobiaceae</taxon>
        <taxon>Rhizobium/Agrobacterium group</taxon>
        <taxon>Rhizobium</taxon>
    </lineage>
</organism>
<keyword evidence="3" id="KW-1185">Reference proteome</keyword>
<dbReference type="AlphaFoldDB" id="A0A1C3W9F4"/>
<keyword evidence="2" id="KW-0378">Hydrolase</keyword>
<proteinExistence type="predicted"/>
<sequence length="94" mass="9941">MAQEQPAYHNPMLAGDTITVAAVNVPSVKYDFEGGVALAKKIVEEAKADGATYIAFPETWLPGFINSDEGTIAGGPPKDLAQYVENCIEPGSDK</sequence>
<gene>
    <name evidence="2" type="ORF">GA0061100_11382</name>
</gene>
<dbReference type="GO" id="GO:0016787">
    <property type="term" value="F:hydrolase activity"/>
    <property type="evidence" value="ECO:0007669"/>
    <property type="project" value="UniProtKB-KW"/>
</dbReference>
<feature type="domain" description="CN hydrolase" evidence="1">
    <location>
        <begin position="18"/>
        <end position="94"/>
    </location>
</feature>
<name>A0A1C3W9F4_9HYPH</name>
<reference evidence="3" key="1">
    <citation type="submission" date="2016-08" db="EMBL/GenBank/DDBJ databases">
        <authorList>
            <person name="Varghese N."/>
            <person name="Submissions Spin"/>
        </authorList>
    </citation>
    <scope>NUCLEOTIDE SEQUENCE [LARGE SCALE GENOMIC DNA]</scope>
    <source>
        <strain evidence="3">CCBAU 57015</strain>
    </source>
</reference>